<dbReference type="AlphaFoldDB" id="A0A1L7X240"/>
<accession>A0A1L7X240</accession>
<name>A0A1L7X240_9HELO</name>
<reference evidence="2 3" key="1">
    <citation type="submission" date="2016-03" db="EMBL/GenBank/DDBJ databases">
        <authorList>
            <person name="Ploux O."/>
        </authorList>
    </citation>
    <scope>NUCLEOTIDE SEQUENCE [LARGE SCALE GENOMIC DNA]</scope>
    <source>
        <strain evidence="2 3">UAMH 11012</strain>
    </source>
</reference>
<evidence type="ECO:0000259" key="1">
    <source>
        <dbReference type="Pfam" id="PF06985"/>
    </source>
</evidence>
<dbReference type="Pfam" id="PF06985">
    <property type="entry name" value="HET"/>
    <property type="match status" value="1"/>
</dbReference>
<gene>
    <name evidence="2" type="ORF">PAC_08964</name>
</gene>
<dbReference type="OrthoDB" id="5362512at2759"/>
<dbReference type="EMBL" id="FJOG01000013">
    <property type="protein sequence ID" value="CZR59072.1"/>
    <property type="molecule type" value="Genomic_DNA"/>
</dbReference>
<organism evidence="2 3">
    <name type="scientific">Phialocephala subalpina</name>
    <dbReference type="NCBI Taxonomy" id="576137"/>
    <lineage>
        <taxon>Eukaryota</taxon>
        <taxon>Fungi</taxon>
        <taxon>Dikarya</taxon>
        <taxon>Ascomycota</taxon>
        <taxon>Pezizomycotina</taxon>
        <taxon>Leotiomycetes</taxon>
        <taxon>Helotiales</taxon>
        <taxon>Mollisiaceae</taxon>
        <taxon>Phialocephala</taxon>
        <taxon>Phialocephala fortinii species complex</taxon>
    </lineage>
</organism>
<protein>
    <recommendedName>
        <fullName evidence="1">Heterokaryon incompatibility domain-containing protein</fullName>
    </recommendedName>
</protein>
<dbReference type="InterPro" id="IPR010730">
    <property type="entry name" value="HET"/>
</dbReference>
<sequence length="420" mass="47937">MEPFLTRESPVNDPRIEGRDISTEIGSGQSLAWIQQCLEACNSGEEDHKTCLNHADHVGHAGQRPDLPKRVLDLSFSNEEDGDVHLKINTTGHLRGRYAALSHRWDNETKPIITTTENVDAHISRIPFSDLSASFQDAVRPCRQLSVPYLWTDTLCIIQDSLADWANQSVKMAQIYTNAYLTLAFSCAWNSQCQILTSRPPVQTLRLGGKYSHVHLRCTEDNLEFFWQGSKKGVLYRLTRFERLLQDQYVAGLWRVALPKLLPWMLNDISIDRPKNYRAPSWSWAAHDGGILFKGTGKNHAQLPNPRDVVLVDIYVENTGRDEFGPVKDSWMSVRGFCFKLVHRMSSIILYRTGWSEHMQFRGHVDVLAEFEEGRLYDRPDGVEFTLLQVSRWRIGKEGDNGSKTYPIACLMLTEEKGCL</sequence>
<keyword evidence="3" id="KW-1185">Reference proteome</keyword>
<proteinExistence type="predicted"/>
<evidence type="ECO:0000313" key="2">
    <source>
        <dbReference type="EMBL" id="CZR59072.1"/>
    </source>
</evidence>
<dbReference type="PANTHER" id="PTHR33112">
    <property type="entry name" value="DOMAIN PROTEIN, PUTATIVE-RELATED"/>
    <property type="match status" value="1"/>
</dbReference>
<dbReference type="PANTHER" id="PTHR33112:SF9">
    <property type="entry name" value="HETEROKARYON INCOMPATIBILITY DOMAIN-CONTAINING PROTEIN"/>
    <property type="match status" value="1"/>
</dbReference>
<dbReference type="Proteomes" id="UP000184330">
    <property type="component" value="Unassembled WGS sequence"/>
</dbReference>
<evidence type="ECO:0000313" key="3">
    <source>
        <dbReference type="Proteomes" id="UP000184330"/>
    </source>
</evidence>
<feature type="domain" description="Heterokaryon incompatibility" evidence="1">
    <location>
        <begin position="98"/>
        <end position="191"/>
    </location>
</feature>
<dbReference type="STRING" id="576137.A0A1L7X240"/>